<dbReference type="NCBIfam" id="TIGR03367">
    <property type="entry name" value="queuosine_QueD"/>
    <property type="match status" value="1"/>
</dbReference>
<evidence type="ECO:0000256" key="4">
    <source>
        <dbReference type="ARBA" id="ARBA00023239"/>
    </source>
</evidence>
<dbReference type="GO" id="GO:0016829">
    <property type="term" value="F:lyase activity"/>
    <property type="evidence" value="ECO:0007669"/>
    <property type="project" value="UniProtKB-KW"/>
</dbReference>
<organism evidence="5">
    <name type="scientific">marine sediment metagenome</name>
    <dbReference type="NCBI Taxonomy" id="412755"/>
    <lineage>
        <taxon>unclassified sequences</taxon>
        <taxon>metagenomes</taxon>
        <taxon>ecological metagenomes</taxon>
    </lineage>
</organism>
<dbReference type="AlphaFoldDB" id="X1FST9"/>
<evidence type="ECO:0000256" key="1">
    <source>
        <dbReference type="ARBA" id="ARBA00001947"/>
    </source>
</evidence>
<comment type="cofactor">
    <cofactor evidence="1">
        <name>Zn(2+)</name>
        <dbReference type="ChEBI" id="CHEBI:29105"/>
    </cofactor>
</comment>
<keyword evidence="3" id="KW-0862">Zinc</keyword>
<dbReference type="PANTHER" id="PTHR12589">
    <property type="entry name" value="PYRUVOYL TETRAHYDROBIOPTERIN SYNTHASE"/>
    <property type="match status" value="1"/>
</dbReference>
<keyword evidence="2" id="KW-0479">Metal-binding</keyword>
<dbReference type="GO" id="GO:0046872">
    <property type="term" value="F:metal ion binding"/>
    <property type="evidence" value="ECO:0007669"/>
    <property type="project" value="UniProtKB-KW"/>
</dbReference>
<evidence type="ECO:0008006" key="6">
    <source>
        <dbReference type="Google" id="ProtNLM"/>
    </source>
</evidence>
<accession>X1FST9</accession>
<name>X1FST9_9ZZZZ</name>
<evidence type="ECO:0000256" key="3">
    <source>
        <dbReference type="ARBA" id="ARBA00022833"/>
    </source>
</evidence>
<dbReference type="SUPFAM" id="SSF55620">
    <property type="entry name" value="Tetrahydrobiopterin biosynthesis enzymes-like"/>
    <property type="match status" value="1"/>
</dbReference>
<keyword evidence="4" id="KW-0456">Lyase</keyword>
<comment type="caution">
    <text evidence="5">The sequence shown here is derived from an EMBL/GenBank/DDBJ whole genome shotgun (WGS) entry which is preliminary data.</text>
</comment>
<sequence>MYELMIETEFAAAHQLKEIRGGCEQLHGHTWKVEVFVKGERLDPSGILVDFRSMKRIVKKWTAHLDHHYLNEVLGSTNPTTENIAKYLFQRLEKEINLETIKLSKVRVWEAKDSSITYSQGDN</sequence>
<dbReference type="PIRSF" id="PIRSF006113">
    <property type="entry name" value="PTP_synth"/>
    <property type="match status" value="1"/>
</dbReference>
<dbReference type="InterPro" id="IPR007115">
    <property type="entry name" value="6-PTP_synth/QueD"/>
</dbReference>
<dbReference type="Gene3D" id="3.30.479.10">
    <property type="entry name" value="6-pyruvoyl tetrahydropterin synthase/QueD"/>
    <property type="match status" value="1"/>
</dbReference>
<dbReference type="InterPro" id="IPR038418">
    <property type="entry name" value="6-PTP_synth/QueD_sf"/>
</dbReference>
<gene>
    <name evidence="5" type="ORF">S03H2_37418</name>
</gene>
<proteinExistence type="predicted"/>
<reference evidence="5" key="1">
    <citation type="journal article" date="2014" name="Front. Microbiol.">
        <title>High frequency of phylogenetically diverse reductive dehalogenase-homologous genes in deep subseafloor sedimentary metagenomes.</title>
        <authorList>
            <person name="Kawai M."/>
            <person name="Futagami T."/>
            <person name="Toyoda A."/>
            <person name="Takaki Y."/>
            <person name="Nishi S."/>
            <person name="Hori S."/>
            <person name="Arai W."/>
            <person name="Tsubouchi T."/>
            <person name="Morono Y."/>
            <person name="Uchiyama I."/>
            <person name="Ito T."/>
            <person name="Fujiyama A."/>
            <person name="Inagaki F."/>
            <person name="Takami H."/>
        </authorList>
    </citation>
    <scope>NUCLEOTIDE SEQUENCE</scope>
    <source>
        <strain evidence="5">Expedition CK06-06</strain>
    </source>
</reference>
<protein>
    <recommendedName>
        <fullName evidence="6">6-carboxy-5,6,7,8-tetrahydropterin synthase</fullName>
    </recommendedName>
</protein>
<evidence type="ECO:0000313" key="5">
    <source>
        <dbReference type="EMBL" id="GAH48746.1"/>
    </source>
</evidence>
<dbReference type="PANTHER" id="PTHR12589:SF7">
    <property type="entry name" value="6-PYRUVOYL TETRAHYDROBIOPTERIN SYNTHASE"/>
    <property type="match status" value="1"/>
</dbReference>
<dbReference type="EMBL" id="BARU01023032">
    <property type="protein sequence ID" value="GAH48746.1"/>
    <property type="molecule type" value="Genomic_DNA"/>
</dbReference>
<evidence type="ECO:0000256" key="2">
    <source>
        <dbReference type="ARBA" id="ARBA00022723"/>
    </source>
</evidence>
<dbReference type="Pfam" id="PF01242">
    <property type="entry name" value="PTPS"/>
    <property type="match status" value="1"/>
</dbReference>